<dbReference type="Gene3D" id="3.40.630.30">
    <property type="match status" value="1"/>
</dbReference>
<keyword evidence="3" id="KW-0012">Acyltransferase</keyword>
<proteinExistence type="predicted"/>
<comment type="caution">
    <text evidence="3">The sequence shown here is derived from an EMBL/GenBank/DDBJ whole genome shotgun (WGS) entry which is preliminary data.</text>
</comment>
<dbReference type="CDD" id="cd04301">
    <property type="entry name" value="NAT_SF"/>
    <property type="match status" value="1"/>
</dbReference>
<organism evidence="3 4">
    <name type="scientific">Undibacterium arcticum</name>
    <dbReference type="NCBI Taxonomy" id="1762892"/>
    <lineage>
        <taxon>Bacteria</taxon>
        <taxon>Pseudomonadati</taxon>
        <taxon>Pseudomonadota</taxon>
        <taxon>Betaproteobacteria</taxon>
        <taxon>Burkholderiales</taxon>
        <taxon>Oxalobacteraceae</taxon>
        <taxon>Undibacterium</taxon>
    </lineage>
</organism>
<evidence type="ECO:0000256" key="1">
    <source>
        <dbReference type="SAM" id="MobiDB-lite"/>
    </source>
</evidence>
<dbReference type="Proteomes" id="UP001595530">
    <property type="component" value="Unassembled WGS sequence"/>
</dbReference>
<accession>A0ABV7F2R8</accession>
<dbReference type="InterPro" id="IPR000182">
    <property type="entry name" value="GNAT_dom"/>
</dbReference>
<dbReference type="RefSeq" id="WP_390331474.1">
    <property type="nucleotide sequence ID" value="NZ_JBHRTP010000027.1"/>
</dbReference>
<protein>
    <submittedName>
        <fullName evidence="3">GNAT family N-acetyltransferase</fullName>
        <ecNumber evidence="3">2.3.1.-</ecNumber>
    </submittedName>
</protein>
<dbReference type="Pfam" id="PF00583">
    <property type="entry name" value="Acetyltransf_1"/>
    <property type="match status" value="1"/>
</dbReference>
<dbReference type="PROSITE" id="PS51186">
    <property type="entry name" value="GNAT"/>
    <property type="match status" value="1"/>
</dbReference>
<dbReference type="GO" id="GO:0016746">
    <property type="term" value="F:acyltransferase activity"/>
    <property type="evidence" value="ECO:0007669"/>
    <property type="project" value="UniProtKB-KW"/>
</dbReference>
<name>A0ABV7F2R8_9BURK</name>
<evidence type="ECO:0000313" key="4">
    <source>
        <dbReference type="Proteomes" id="UP001595530"/>
    </source>
</evidence>
<dbReference type="EMBL" id="JBHRTP010000027">
    <property type="protein sequence ID" value="MFC3108311.1"/>
    <property type="molecule type" value="Genomic_DNA"/>
</dbReference>
<reference evidence="4" key="1">
    <citation type="journal article" date="2019" name="Int. J. Syst. Evol. Microbiol.">
        <title>The Global Catalogue of Microorganisms (GCM) 10K type strain sequencing project: providing services to taxonomists for standard genome sequencing and annotation.</title>
        <authorList>
            <consortium name="The Broad Institute Genomics Platform"/>
            <consortium name="The Broad Institute Genome Sequencing Center for Infectious Disease"/>
            <person name="Wu L."/>
            <person name="Ma J."/>
        </authorList>
    </citation>
    <scope>NUCLEOTIDE SEQUENCE [LARGE SCALE GENOMIC DNA]</scope>
    <source>
        <strain evidence="4">KCTC 42986</strain>
    </source>
</reference>
<sequence length="180" mass="19804">MPVHLRFKTLRVEPFQLDGNDDVFVVAGLVGLMRQWPLLLHWSTIWERFKLALKIAAGRSVFFGIRSGGSLVSTGVLALGYCRTYKVEPEAVVIGTIGTDPRRRGEGLATRAIKAAMNAMINRGHTLFYIDTLRGNVAMLRSIEKLGFGQPVSNDDTHSPLITKNTISASSPSPVKNKIQ</sequence>
<dbReference type="EC" id="2.3.1.-" evidence="3"/>
<evidence type="ECO:0000313" key="3">
    <source>
        <dbReference type="EMBL" id="MFC3108311.1"/>
    </source>
</evidence>
<evidence type="ECO:0000259" key="2">
    <source>
        <dbReference type="PROSITE" id="PS51186"/>
    </source>
</evidence>
<dbReference type="SUPFAM" id="SSF55729">
    <property type="entry name" value="Acyl-CoA N-acyltransferases (Nat)"/>
    <property type="match status" value="1"/>
</dbReference>
<dbReference type="InterPro" id="IPR016181">
    <property type="entry name" value="Acyl_CoA_acyltransferase"/>
</dbReference>
<gene>
    <name evidence="3" type="ORF">ACFOFO_10115</name>
</gene>
<keyword evidence="3" id="KW-0808">Transferase</keyword>
<feature type="region of interest" description="Disordered" evidence="1">
    <location>
        <begin position="154"/>
        <end position="180"/>
    </location>
</feature>
<feature type="domain" description="N-acetyltransferase" evidence="2">
    <location>
        <begin position="10"/>
        <end position="168"/>
    </location>
</feature>
<keyword evidence="4" id="KW-1185">Reference proteome</keyword>
<feature type="compositionally biased region" description="Polar residues" evidence="1">
    <location>
        <begin position="160"/>
        <end position="180"/>
    </location>
</feature>